<dbReference type="Pfam" id="PF12831">
    <property type="entry name" value="FAD_oxidored"/>
    <property type="match status" value="1"/>
</dbReference>
<name>A0A928A1M5_SELRU</name>
<evidence type="ECO:0000256" key="2">
    <source>
        <dbReference type="ARBA" id="ARBA00022723"/>
    </source>
</evidence>
<evidence type="ECO:0000256" key="3">
    <source>
        <dbReference type="ARBA" id="ARBA00023002"/>
    </source>
</evidence>
<dbReference type="AlphaFoldDB" id="A0A928A1M5"/>
<evidence type="ECO:0000313" key="7">
    <source>
        <dbReference type="Proteomes" id="UP000761380"/>
    </source>
</evidence>
<dbReference type="GO" id="GO:0046872">
    <property type="term" value="F:metal ion binding"/>
    <property type="evidence" value="ECO:0007669"/>
    <property type="project" value="UniProtKB-KW"/>
</dbReference>
<evidence type="ECO:0000256" key="1">
    <source>
        <dbReference type="ARBA" id="ARBA00022485"/>
    </source>
</evidence>
<dbReference type="InterPro" id="IPR019546">
    <property type="entry name" value="TAT_signal_bac_arc"/>
</dbReference>
<evidence type="ECO:0000313" key="6">
    <source>
        <dbReference type="EMBL" id="MBE6092962.1"/>
    </source>
</evidence>
<keyword evidence="3" id="KW-0560">Oxidoreductase</keyword>
<dbReference type="SUPFAM" id="SSF51905">
    <property type="entry name" value="FAD/NAD(P)-binding domain"/>
    <property type="match status" value="1"/>
</dbReference>
<dbReference type="InterPro" id="IPR006311">
    <property type="entry name" value="TAT_signal"/>
</dbReference>
<dbReference type="InterPro" id="IPR036188">
    <property type="entry name" value="FAD/NAD-bd_sf"/>
</dbReference>
<accession>A0A928A1M5</accession>
<dbReference type="GO" id="GO:0016491">
    <property type="term" value="F:oxidoreductase activity"/>
    <property type="evidence" value="ECO:0007669"/>
    <property type="project" value="UniProtKB-KW"/>
</dbReference>
<dbReference type="Gene3D" id="3.50.50.60">
    <property type="entry name" value="FAD/NAD(P)-binding domain"/>
    <property type="match status" value="1"/>
</dbReference>
<evidence type="ECO:0000256" key="5">
    <source>
        <dbReference type="ARBA" id="ARBA00023014"/>
    </source>
</evidence>
<proteinExistence type="predicted"/>
<keyword evidence="2" id="KW-0479">Metal-binding</keyword>
<dbReference type="PROSITE" id="PS51318">
    <property type="entry name" value="TAT"/>
    <property type="match status" value="1"/>
</dbReference>
<keyword evidence="1" id="KW-0004">4Fe-4S</keyword>
<dbReference type="Proteomes" id="UP000761380">
    <property type="component" value="Unassembled WGS sequence"/>
</dbReference>
<dbReference type="PANTHER" id="PTHR43498:SF1">
    <property type="entry name" value="COB--COM HETERODISULFIDE REDUCTASE IRON-SULFUR SUBUNIT A"/>
    <property type="match status" value="1"/>
</dbReference>
<evidence type="ECO:0000256" key="4">
    <source>
        <dbReference type="ARBA" id="ARBA00023004"/>
    </source>
</evidence>
<keyword evidence="5" id="KW-0411">Iron-sulfur</keyword>
<dbReference type="NCBIfam" id="TIGR01409">
    <property type="entry name" value="TAT_signal_seq"/>
    <property type="match status" value="1"/>
</dbReference>
<dbReference type="EMBL" id="SVBY01000047">
    <property type="protein sequence ID" value="MBE6092962.1"/>
    <property type="molecule type" value="Genomic_DNA"/>
</dbReference>
<reference evidence="6" key="1">
    <citation type="submission" date="2019-04" db="EMBL/GenBank/DDBJ databases">
        <title>Evolution of Biomass-Degrading Anaerobic Consortia Revealed by Metagenomics.</title>
        <authorList>
            <person name="Peng X."/>
        </authorList>
    </citation>
    <scope>NUCLEOTIDE SEQUENCE</scope>
    <source>
        <strain evidence="6">SIG240</strain>
    </source>
</reference>
<organism evidence="6 7">
    <name type="scientific">Selenomonas ruminantium</name>
    <dbReference type="NCBI Taxonomy" id="971"/>
    <lineage>
        <taxon>Bacteria</taxon>
        <taxon>Bacillati</taxon>
        <taxon>Bacillota</taxon>
        <taxon>Negativicutes</taxon>
        <taxon>Selenomonadales</taxon>
        <taxon>Selenomonadaceae</taxon>
        <taxon>Selenomonas</taxon>
    </lineage>
</organism>
<gene>
    <name evidence="6" type="ORF">E7201_07345</name>
</gene>
<sequence length="520" mass="56890">MINANEKLELYLDIGVILMEKSFSIPISRRAFMKMAGMAAAGVLAGNTLGEPENVLAASKEGNKGTMTYAGKEIPVLFSADVCVAGGGPSGTAAAIMAARNGAKTVLIERGVALGGLAVLGCVYPFMDTHAPDSDTPYVAEVKERLRKHGIEPFDGVTQQTWHNPETLALIYDEMCAEAGVDVLYQTVLVDTVQENSVIKACIVQTIAGLAAICAKTFIDSTGDAYLSRAAGVPSEHGYEKTGNNQPLSFRFEMGGIDVERLYQHVAVDLQEDWCKSKPPYFEIAEAMHRKQRYKLEDLMAKGVETGEITQEEAEYMQAYTIIGKNGVMSMNCPEIPMKFSASDPVSYSKAVAYGRKMMRHIADYLIRHLPGFEKAFISREAAMLGARESWRIRGKHYLVEDDYHNQSRFPDAVCRTAWFIDAHGEKVSEKLPKGGFYEIPYGSLVTEKMENLIVTGRCISASFILQASMRIQPTCMSIGEAAGIAAAWGISHNIAANALKWDEIPADKRSYVTAGQKTK</sequence>
<dbReference type="PANTHER" id="PTHR43498">
    <property type="entry name" value="FERREDOXIN:COB-COM HETERODISULFIDE REDUCTASE SUBUNIT A"/>
    <property type="match status" value="1"/>
</dbReference>
<comment type="caution">
    <text evidence="6">The sequence shown here is derived from an EMBL/GenBank/DDBJ whole genome shotgun (WGS) entry which is preliminary data.</text>
</comment>
<dbReference type="GO" id="GO:0051539">
    <property type="term" value="F:4 iron, 4 sulfur cluster binding"/>
    <property type="evidence" value="ECO:0007669"/>
    <property type="project" value="UniProtKB-KW"/>
</dbReference>
<keyword evidence="4" id="KW-0408">Iron</keyword>
<dbReference type="InterPro" id="IPR039650">
    <property type="entry name" value="HdrA-like"/>
</dbReference>
<protein>
    <submittedName>
        <fullName evidence="6">FAD-dependent oxidoreductase</fullName>
    </submittedName>
</protein>